<dbReference type="Gene3D" id="3.30.450.180">
    <property type="match status" value="1"/>
</dbReference>
<organism evidence="2 3">
    <name type="scientific">Nakamurella flavida</name>
    <dbReference type="NCBI Taxonomy" id="363630"/>
    <lineage>
        <taxon>Bacteria</taxon>
        <taxon>Bacillati</taxon>
        <taxon>Actinomycetota</taxon>
        <taxon>Actinomycetes</taxon>
        <taxon>Nakamurellales</taxon>
        <taxon>Nakamurellaceae</taxon>
        <taxon>Nakamurella</taxon>
    </lineage>
</organism>
<name>A0A938YIL6_9ACTN</name>
<dbReference type="PROSITE" id="PS50943">
    <property type="entry name" value="HTH_CROC1"/>
    <property type="match status" value="1"/>
</dbReference>
<dbReference type="SMART" id="SM00530">
    <property type="entry name" value="HTH_XRE"/>
    <property type="match status" value="1"/>
</dbReference>
<dbReference type="RefSeq" id="WP_205255882.1">
    <property type="nucleotide sequence ID" value="NZ_BAAAPV010000002.1"/>
</dbReference>
<dbReference type="PANTHER" id="PTHR35010:SF2">
    <property type="entry name" value="BLL4672 PROTEIN"/>
    <property type="match status" value="1"/>
</dbReference>
<evidence type="ECO:0000313" key="2">
    <source>
        <dbReference type="EMBL" id="MBM9475794.1"/>
    </source>
</evidence>
<dbReference type="PANTHER" id="PTHR35010">
    <property type="entry name" value="BLL4672 PROTEIN-RELATED"/>
    <property type="match status" value="1"/>
</dbReference>
<dbReference type="InterPro" id="IPR010982">
    <property type="entry name" value="Lambda_DNA-bd_dom_sf"/>
</dbReference>
<dbReference type="InterPro" id="IPR041413">
    <property type="entry name" value="MLTR_LBD"/>
</dbReference>
<dbReference type="Pfam" id="PF13560">
    <property type="entry name" value="HTH_31"/>
    <property type="match status" value="1"/>
</dbReference>
<evidence type="ECO:0000313" key="3">
    <source>
        <dbReference type="Proteomes" id="UP000663801"/>
    </source>
</evidence>
<dbReference type="Gene3D" id="1.10.260.40">
    <property type="entry name" value="lambda repressor-like DNA-binding domains"/>
    <property type="match status" value="1"/>
</dbReference>
<gene>
    <name evidence="2" type="ORF">JL107_04980</name>
</gene>
<dbReference type="AlphaFoldDB" id="A0A938YIL6"/>
<dbReference type="Proteomes" id="UP000663801">
    <property type="component" value="Unassembled WGS sequence"/>
</dbReference>
<dbReference type="SUPFAM" id="SSF47413">
    <property type="entry name" value="lambda repressor-like DNA-binding domains"/>
    <property type="match status" value="1"/>
</dbReference>
<accession>A0A938YIL6</accession>
<feature type="domain" description="HTH cro/C1-type" evidence="1">
    <location>
        <begin position="39"/>
        <end position="86"/>
    </location>
</feature>
<dbReference type="CDD" id="cd00093">
    <property type="entry name" value="HTH_XRE"/>
    <property type="match status" value="1"/>
</dbReference>
<dbReference type="GO" id="GO:0003677">
    <property type="term" value="F:DNA binding"/>
    <property type="evidence" value="ECO:0007669"/>
    <property type="project" value="InterPro"/>
</dbReference>
<protein>
    <submittedName>
        <fullName evidence="2">Helix-turn-helix domain-containing protein</fullName>
    </submittedName>
</protein>
<dbReference type="EMBL" id="JAERWL010000005">
    <property type="protein sequence ID" value="MBM9475794.1"/>
    <property type="molecule type" value="Genomic_DNA"/>
</dbReference>
<keyword evidence="3" id="KW-1185">Reference proteome</keyword>
<sequence>MSDQEAARTALREYLTTRRGRITPADAGLPVSGRRRVPGLRREEVAMLAGISPEYYVRLERGAAAGISPEIVDTVAMALRLDGDERMHLDRLIAALTPAARRRRRPSEPDAVSPGIQVMLDALQDLPAVVFNGRLDIVAVNDLGRALYDSHFTGPDRPNAARFLFLDEDRARRFWPEWEKLAADVVAILRVQAGVNPDDPALVELIGQLSTRSAEFRTRWAAHDVRAHRSGVKRFDHPLLGQVALPTESMSVVAATDHILTVFTPRPGTPEHDALRLLASWNADRPAGAPVPRS</sequence>
<dbReference type="Pfam" id="PF17765">
    <property type="entry name" value="MLTR_LBD"/>
    <property type="match status" value="1"/>
</dbReference>
<proteinExistence type="predicted"/>
<evidence type="ECO:0000259" key="1">
    <source>
        <dbReference type="PROSITE" id="PS50943"/>
    </source>
</evidence>
<dbReference type="InterPro" id="IPR001387">
    <property type="entry name" value="Cro/C1-type_HTH"/>
</dbReference>
<reference evidence="2" key="1">
    <citation type="submission" date="2021-01" db="EMBL/GenBank/DDBJ databases">
        <title>KCTC 19127 draft genome.</title>
        <authorList>
            <person name="An D."/>
        </authorList>
    </citation>
    <scope>NUCLEOTIDE SEQUENCE</scope>
    <source>
        <strain evidence="2">KCTC 19127</strain>
    </source>
</reference>
<comment type="caution">
    <text evidence="2">The sequence shown here is derived from an EMBL/GenBank/DDBJ whole genome shotgun (WGS) entry which is preliminary data.</text>
</comment>